<organism evidence="2 3">
    <name type="scientific">Mycobacterium tuberculosis</name>
    <dbReference type="NCBI Taxonomy" id="1773"/>
    <lineage>
        <taxon>Bacteria</taxon>
        <taxon>Bacillati</taxon>
        <taxon>Actinomycetota</taxon>
        <taxon>Actinomycetes</taxon>
        <taxon>Mycobacteriales</taxon>
        <taxon>Mycobacteriaceae</taxon>
        <taxon>Mycobacterium</taxon>
        <taxon>Mycobacterium tuberculosis complex</taxon>
    </lineage>
</organism>
<feature type="compositionally biased region" description="Polar residues" evidence="1">
    <location>
        <begin position="98"/>
        <end position="110"/>
    </location>
</feature>
<dbReference type="AlphaFoldDB" id="A0A0T9F8D2"/>
<gene>
    <name evidence="2" type="ORF">ERS007703_03439</name>
</gene>
<name>A0A0T9F8D2_MYCTX</name>
<proteinExistence type="predicted"/>
<evidence type="ECO:0000313" key="3">
    <source>
        <dbReference type="Proteomes" id="UP000038802"/>
    </source>
</evidence>
<feature type="region of interest" description="Disordered" evidence="1">
    <location>
        <begin position="1"/>
        <end position="20"/>
    </location>
</feature>
<sequence length="116" mass="12035">MPQRSGGLNAAANSLTGASPRNKYIGLTSELPAVSSIASSPPSSCSHLAVVSASSTVMPPRMPSVMLSLAVTATCCRTARRTAITNPRATFARFCNEPPNSSSRRLSSGDRNALAR</sequence>
<accession>A0A0T9F8D2</accession>
<dbReference type="EMBL" id="CSAE01000468">
    <property type="protein sequence ID" value="COW34307.1"/>
    <property type="molecule type" value="Genomic_DNA"/>
</dbReference>
<reference evidence="3" key="1">
    <citation type="submission" date="2015-03" db="EMBL/GenBank/DDBJ databases">
        <authorList>
            <consortium name="Pathogen Informatics"/>
        </authorList>
    </citation>
    <scope>NUCLEOTIDE SEQUENCE [LARGE SCALE GENOMIC DNA]</scope>
    <source>
        <strain evidence="3">K00500041</strain>
    </source>
</reference>
<feature type="region of interest" description="Disordered" evidence="1">
    <location>
        <begin position="92"/>
        <end position="116"/>
    </location>
</feature>
<evidence type="ECO:0000313" key="2">
    <source>
        <dbReference type="EMBL" id="COW34307.1"/>
    </source>
</evidence>
<evidence type="ECO:0000256" key="1">
    <source>
        <dbReference type="SAM" id="MobiDB-lite"/>
    </source>
</evidence>
<protein>
    <submittedName>
        <fullName evidence="2">Uncharacterized protein</fullName>
    </submittedName>
</protein>
<dbReference type="Proteomes" id="UP000038802">
    <property type="component" value="Unassembled WGS sequence"/>
</dbReference>